<reference evidence="3 4" key="1">
    <citation type="submission" date="2014-04" db="EMBL/GenBank/DDBJ databases">
        <authorList>
            <consortium name="DOE Joint Genome Institute"/>
            <person name="Kuo A."/>
            <person name="Kohler A."/>
            <person name="Costa M.D."/>
            <person name="Nagy L.G."/>
            <person name="Floudas D."/>
            <person name="Copeland A."/>
            <person name="Barry K.W."/>
            <person name="Cichocki N."/>
            <person name="Veneault-Fourrey C."/>
            <person name="LaButti K."/>
            <person name="Lindquist E.A."/>
            <person name="Lipzen A."/>
            <person name="Lundell T."/>
            <person name="Morin E."/>
            <person name="Murat C."/>
            <person name="Sun H."/>
            <person name="Tunlid A."/>
            <person name="Henrissat B."/>
            <person name="Grigoriev I.V."/>
            <person name="Hibbett D.S."/>
            <person name="Martin F."/>
            <person name="Nordberg H.P."/>
            <person name="Cantor M.N."/>
            <person name="Hua S.X."/>
        </authorList>
    </citation>
    <scope>NUCLEOTIDE SEQUENCE [LARGE SCALE GENOMIC DNA]</scope>
    <source>
        <strain evidence="3 4">441</strain>
    </source>
</reference>
<dbReference type="EMBL" id="KN833792">
    <property type="protein sequence ID" value="KIK19048.1"/>
    <property type="molecule type" value="Genomic_DNA"/>
</dbReference>
<dbReference type="OrthoDB" id="10479656at2759"/>
<feature type="region of interest" description="Disordered" evidence="1">
    <location>
        <begin position="53"/>
        <end position="79"/>
    </location>
</feature>
<feature type="region of interest" description="Disordered" evidence="1">
    <location>
        <begin position="384"/>
        <end position="410"/>
    </location>
</feature>
<protein>
    <submittedName>
        <fullName evidence="3">Uncharacterized protein</fullName>
    </submittedName>
</protein>
<dbReference type="Proteomes" id="UP000054018">
    <property type="component" value="Unassembled WGS sequence"/>
</dbReference>
<keyword evidence="2" id="KW-1133">Transmembrane helix</keyword>
<keyword evidence="2" id="KW-0812">Transmembrane</keyword>
<organism evidence="3 4">
    <name type="scientific">Pisolithus microcarpus 441</name>
    <dbReference type="NCBI Taxonomy" id="765257"/>
    <lineage>
        <taxon>Eukaryota</taxon>
        <taxon>Fungi</taxon>
        <taxon>Dikarya</taxon>
        <taxon>Basidiomycota</taxon>
        <taxon>Agaricomycotina</taxon>
        <taxon>Agaricomycetes</taxon>
        <taxon>Agaricomycetidae</taxon>
        <taxon>Boletales</taxon>
        <taxon>Sclerodermatineae</taxon>
        <taxon>Pisolithaceae</taxon>
        <taxon>Pisolithus</taxon>
    </lineage>
</organism>
<sequence length="410" mass="45354">MSQELWLFHQSSPIDKDGVTRIIISHIPTVAAVRKDVTPLILQRFTPLVPSVSHADGSSHHSECEASAPQVEDNTATRNPGGVSPWKLYKFRDTTGAFHWFKSEGNDPLSFPPSHVENVAEGDIFLYWVKSDRVLLYGLQQVPILREYNFVPKTRLHAEACSHQLRCTDNEELLIVLAYGAPSSVQNATELSNTSCAWDLQNRTPIWQIEANPTSPQMLLAIKGMHADICIYNLGKSHHSSRFTLPHEPDWCYPTSLAFVLGNALVCGTNSGKVVIWAPGNKEVMQVLDQKGDIIQAVVLLGPPRKGMQCIFLSGGWHLSMCQLLFMFFSILVLFLATGVNHGLLNDSLRTGLSSLGWCIVKILNVMIVVLEEMVLGLSHITQEGKDGRGKGDHNPSQKHGGDTVNKHGR</sequence>
<evidence type="ECO:0000256" key="2">
    <source>
        <dbReference type="SAM" id="Phobius"/>
    </source>
</evidence>
<dbReference type="InterPro" id="IPR015943">
    <property type="entry name" value="WD40/YVTN_repeat-like_dom_sf"/>
</dbReference>
<proteinExistence type="predicted"/>
<evidence type="ECO:0000256" key="1">
    <source>
        <dbReference type="SAM" id="MobiDB-lite"/>
    </source>
</evidence>
<keyword evidence="4" id="KW-1185">Reference proteome</keyword>
<evidence type="ECO:0000313" key="4">
    <source>
        <dbReference type="Proteomes" id="UP000054018"/>
    </source>
</evidence>
<dbReference type="InterPro" id="IPR036322">
    <property type="entry name" value="WD40_repeat_dom_sf"/>
</dbReference>
<gene>
    <name evidence="3" type="ORF">PISMIDRAFT_24510</name>
</gene>
<dbReference type="AlphaFoldDB" id="A0A0C9ZGG4"/>
<dbReference type="HOGENOM" id="CLU_671059_0_0_1"/>
<feature type="transmembrane region" description="Helical" evidence="2">
    <location>
        <begin position="315"/>
        <end position="340"/>
    </location>
</feature>
<dbReference type="Gene3D" id="2.130.10.10">
    <property type="entry name" value="YVTN repeat-like/Quinoprotein amine dehydrogenase"/>
    <property type="match status" value="1"/>
</dbReference>
<reference evidence="4" key="2">
    <citation type="submission" date="2015-01" db="EMBL/GenBank/DDBJ databases">
        <title>Evolutionary Origins and Diversification of the Mycorrhizal Mutualists.</title>
        <authorList>
            <consortium name="DOE Joint Genome Institute"/>
            <consortium name="Mycorrhizal Genomics Consortium"/>
            <person name="Kohler A."/>
            <person name="Kuo A."/>
            <person name="Nagy L.G."/>
            <person name="Floudas D."/>
            <person name="Copeland A."/>
            <person name="Barry K.W."/>
            <person name="Cichocki N."/>
            <person name="Veneault-Fourrey C."/>
            <person name="LaButti K."/>
            <person name="Lindquist E.A."/>
            <person name="Lipzen A."/>
            <person name="Lundell T."/>
            <person name="Morin E."/>
            <person name="Murat C."/>
            <person name="Riley R."/>
            <person name="Ohm R."/>
            <person name="Sun H."/>
            <person name="Tunlid A."/>
            <person name="Henrissat B."/>
            <person name="Grigoriev I.V."/>
            <person name="Hibbett D.S."/>
            <person name="Martin F."/>
        </authorList>
    </citation>
    <scope>NUCLEOTIDE SEQUENCE [LARGE SCALE GENOMIC DNA]</scope>
    <source>
        <strain evidence="4">441</strain>
    </source>
</reference>
<keyword evidence="2" id="KW-0472">Membrane</keyword>
<evidence type="ECO:0000313" key="3">
    <source>
        <dbReference type="EMBL" id="KIK19048.1"/>
    </source>
</evidence>
<feature type="transmembrane region" description="Helical" evidence="2">
    <location>
        <begin position="352"/>
        <end position="371"/>
    </location>
</feature>
<dbReference type="SUPFAM" id="SSF50978">
    <property type="entry name" value="WD40 repeat-like"/>
    <property type="match status" value="1"/>
</dbReference>
<name>A0A0C9ZGG4_9AGAM</name>
<accession>A0A0C9ZGG4</accession>